<dbReference type="AlphaFoldDB" id="A0A2R5LI08"/>
<evidence type="ECO:0000313" key="1">
    <source>
        <dbReference type="EMBL" id="MBY09136.1"/>
    </source>
</evidence>
<keyword evidence="1" id="KW-0689">Ribosomal protein</keyword>
<accession>A0A2R5LI08</accession>
<name>A0A2R5LI08_9ACAR</name>
<dbReference type="PANTHER" id="PTHR15892:SF2">
    <property type="entry name" value="LARGE RIBOSOMAL SUBUNIT PROTEIN UL30M"/>
    <property type="match status" value="1"/>
</dbReference>
<organism evidence="1">
    <name type="scientific">Ornithodoros turicata</name>
    <dbReference type="NCBI Taxonomy" id="34597"/>
    <lineage>
        <taxon>Eukaryota</taxon>
        <taxon>Metazoa</taxon>
        <taxon>Ecdysozoa</taxon>
        <taxon>Arthropoda</taxon>
        <taxon>Chelicerata</taxon>
        <taxon>Arachnida</taxon>
        <taxon>Acari</taxon>
        <taxon>Parasitiformes</taxon>
        <taxon>Ixodida</taxon>
        <taxon>Ixodoidea</taxon>
        <taxon>Argasidae</taxon>
        <taxon>Ornithodorinae</taxon>
        <taxon>Ornithodoros</taxon>
    </lineage>
</organism>
<dbReference type="PANTHER" id="PTHR15892">
    <property type="entry name" value="MITOCHONDRIAL RIBOSOMAL PROTEIN L30"/>
    <property type="match status" value="1"/>
</dbReference>
<dbReference type="GO" id="GO:0006412">
    <property type="term" value="P:translation"/>
    <property type="evidence" value="ECO:0007669"/>
    <property type="project" value="InterPro"/>
</dbReference>
<protein>
    <submittedName>
        <fullName evidence="1">Putative 39s ribosomal protein l30 mitochondrial</fullName>
    </submittedName>
</protein>
<reference evidence="1" key="1">
    <citation type="submission" date="2018-03" db="EMBL/GenBank/DDBJ databases">
        <title>The relapsing fever spirochete Borrelia turicatae persists in the highly oxidative environment of its soft-bodied tick vector.</title>
        <authorList>
            <person name="Bourret T.J."/>
            <person name="Boyle W.K."/>
            <person name="Valenzuela J.G."/>
            <person name="Oliveira F."/>
            <person name="Lopez J.E."/>
        </authorList>
    </citation>
    <scope>NUCLEOTIDE SEQUENCE</scope>
    <source>
        <strain evidence="1">Kansas strain/isolate</strain>
        <tissue evidence="1">Salivary glands</tissue>
    </source>
</reference>
<dbReference type="InterPro" id="IPR036919">
    <property type="entry name" value="Ribo_uL30_ferredoxin-like_sf"/>
</dbReference>
<proteinExistence type="predicted"/>
<dbReference type="EMBL" id="GGLE01005010">
    <property type="protein sequence ID" value="MBY09136.1"/>
    <property type="molecule type" value="Transcribed_RNA"/>
</dbReference>
<dbReference type="GO" id="GO:0003735">
    <property type="term" value="F:structural constituent of ribosome"/>
    <property type="evidence" value="ECO:0007669"/>
    <property type="project" value="InterPro"/>
</dbReference>
<dbReference type="PROSITE" id="PS51257">
    <property type="entry name" value="PROKAR_LIPOPROTEIN"/>
    <property type="match status" value="1"/>
</dbReference>
<dbReference type="GO" id="GO:0005739">
    <property type="term" value="C:mitochondrion"/>
    <property type="evidence" value="ECO:0007669"/>
    <property type="project" value="TreeGrafter"/>
</dbReference>
<dbReference type="SUPFAM" id="SSF55129">
    <property type="entry name" value="Ribosomal protein L30p/L7e"/>
    <property type="match status" value="1"/>
</dbReference>
<dbReference type="GO" id="GO:0015934">
    <property type="term" value="C:large ribosomal subunit"/>
    <property type="evidence" value="ECO:0007669"/>
    <property type="project" value="InterPro"/>
</dbReference>
<sequence length="199" mass="23248">MAVSLLRKNLTSIIQRTSTSFCVALQSHGALGCRRFDTFSEQADSIFEKVRETRRKAETGDFEVPKLFLVERIASEYGVPHYEKDILKILQLLSSKEDKKNRIRRPVGSRTVVKNTPFMCKMLWRVKHLIRVSPITFPDGEPTLEHCGYTHLDRDGMFRIIPKLQVDQNRLLNPPEYEKTKLEGEHIRKVLHRKWMNSL</sequence>
<keyword evidence="1" id="KW-0687">Ribonucleoprotein</keyword>
<dbReference type="InterPro" id="IPR005996">
    <property type="entry name" value="Ribosomal_uL30_bac-type"/>
</dbReference>